<dbReference type="SUPFAM" id="SSF53686">
    <property type="entry name" value="Tryptophan synthase beta subunit-like PLP-dependent enzymes"/>
    <property type="match status" value="1"/>
</dbReference>
<comment type="pathway">
    <text evidence="3">Amino-acid biosynthesis; L-isoleucine biosynthesis; 2-oxobutanoate from L-threonine: step 1/1.</text>
</comment>
<dbReference type="EMBL" id="CP009687">
    <property type="protein sequence ID" value="AKL96304.1"/>
    <property type="molecule type" value="Genomic_DNA"/>
</dbReference>
<dbReference type="PROSITE" id="PS51671">
    <property type="entry name" value="ACT"/>
    <property type="match status" value="1"/>
</dbReference>
<dbReference type="GO" id="GO:0030170">
    <property type="term" value="F:pyridoxal phosphate binding"/>
    <property type="evidence" value="ECO:0007669"/>
    <property type="project" value="InterPro"/>
</dbReference>
<dbReference type="InterPro" id="IPR005789">
    <property type="entry name" value="Thr_deHydtase_catblc"/>
</dbReference>
<dbReference type="InterPro" id="IPR045865">
    <property type="entry name" value="ACT-like_dom_sf"/>
</dbReference>
<proteinExistence type="inferred from homology"/>
<dbReference type="Pfam" id="PF00291">
    <property type="entry name" value="PALP"/>
    <property type="match status" value="1"/>
</dbReference>
<keyword evidence="12 16" id="KW-0456">Lyase</keyword>
<dbReference type="CDD" id="cd04886">
    <property type="entry name" value="ACT_ThrD-II-like"/>
    <property type="match status" value="1"/>
</dbReference>
<keyword evidence="17" id="KW-1185">Reference proteome</keyword>
<evidence type="ECO:0000259" key="15">
    <source>
        <dbReference type="PROSITE" id="PS51671"/>
    </source>
</evidence>
<comment type="function">
    <text evidence="13">Catalyzes the anaerobic formation of alpha-ketobutyrate and ammonia from threonine in a two-step reaction. The first step involved a dehydration of threonine and a production of enamine intermediates (aminocrotonate), which tautomerizes to its imine form (iminobutyrate). Both intermediates are unstable and short-lived. The second step is the nonenzymatic hydrolysis of the enamine/imine intermediates to form 2-ketobutyrate and free ammonia. In the low water environment of the cell, the second step is accelerated by RidA.</text>
</comment>
<dbReference type="FunFam" id="3.40.50.1100:FF:000005">
    <property type="entry name" value="Threonine dehydratase catabolic"/>
    <property type="match status" value="1"/>
</dbReference>
<dbReference type="InterPro" id="IPR001926">
    <property type="entry name" value="TrpB-like_PALP"/>
</dbReference>
<evidence type="ECO:0000256" key="2">
    <source>
        <dbReference type="ARBA" id="ARBA00001933"/>
    </source>
</evidence>
<dbReference type="UniPathway" id="UPA00047">
    <property type="reaction ID" value="UER00054"/>
</dbReference>
<accession>A0A0G3WFT8</accession>
<keyword evidence="11" id="KW-0663">Pyridoxal phosphate</keyword>
<feature type="domain" description="ACT" evidence="15">
    <location>
        <begin position="339"/>
        <end position="414"/>
    </location>
</feature>
<sequence>MSTLAMQTSVNRELYLDDLSFEKSRDRLKDILQKTELIHSSIFSKESGNQVYIKPENLQTTGSFKIRGAYNKIAKLSLEERKKGLIASSAGNHAQGVAYAAEMLGVNATIVMPKTTPLIKVEATKSYGADVRLFGNCYDEAYKEALRLQKKSGAIFIHPFDDLDVIEGQGTISLEIIEELQDVDCLLVPIGGGGIASGIALAAKMMKPDIKIIGVEPEGANAMKISVETNKITYLDTVCTIADGAAVKKPGELTFSIIRDYVDEIVTVSDFEIMEAFLLLLEKHKLTGENAGVLSLAGLKKIEEKNKKVVCVVSGGNIDVVSISSMINRGLVSRGRIFCFSVNLPDVPGELLRVSSILTDLNANVVKLDHNQFQTFDRLMDVQLQVTVETNGHKHIEEIIAKFKTLGYNVTKVY</sequence>
<dbReference type="SUPFAM" id="SSF55021">
    <property type="entry name" value="ACT-like"/>
    <property type="match status" value="1"/>
</dbReference>
<dbReference type="PANTHER" id="PTHR48078:SF6">
    <property type="entry name" value="L-THREONINE DEHYDRATASE CATABOLIC TDCB"/>
    <property type="match status" value="1"/>
</dbReference>
<dbReference type="PANTHER" id="PTHR48078">
    <property type="entry name" value="THREONINE DEHYDRATASE, MITOCHONDRIAL-RELATED"/>
    <property type="match status" value="1"/>
</dbReference>
<keyword evidence="9" id="KW-0021">Allosteric enzyme</keyword>
<gene>
    <name evidence="16" type="primary">tdcB</name>
    <name evidence="16" type="ORF">CACET_c28590</name>
</gene>
<keyword evidence="10" id="KW-0412">Isoleucine biosynthesis</keyword>
<dbReference type="InterPro" id="IPR002912">
    <property type="entry name" value="ACT_dom"/>
</dbReference>
<dbReference type="InterPro" id="IPR044561">
    <property type="entry name" value="ACT_ThrD-II-like"/>
</dbReference>
<dbReference type="GO" id="GO:0004794">
    <property type="term" value="F:threonine deaminase activity"/>
    <property type="evidence" value="ECO:0007669"/>
    <property type="project" value="UniProtKB-EC"/>
</dbReference>
<evidence type="ECO:0000256" key="12">
    <source>
        <dbReference type="ARBA" id="ARBA00023239"/>
    </source>
</evidence>
<dbReference type="Gene3D" id="3.40.50.1100">
    <property type="match status" value="2"/>
</dbReference>
<name>A0A0G3WFT8_9CLOT</name>
<dbReference type="GO" id="GO:0003941">
    <property type="term" value="F:L-serine ammonia-lyase activity"/>
    <property type="evidence" value="ECO:0007669"/>
    <property type="project" value="TreeGrafter"/>
</dbReference>
<evidence type="ECO:0000256" key="9">
    <source>
        <dbReference type="ARBA" id="ARBA00022533"/>
    </source>
</evidence>
<evidence type="ECO:0000256" key="11">
    <source>
        <dbReference type="ARBA" id="ARBA00022898"/>
    </source>
</evidence>
<keyword evidence="10" id="KW-0100">Branched-chain amino acid biosynthesis</keyword>
<dbReference type="GO" id="GO:0009097">
    <property type="term" value="P:isoleucine biosynthetic process"/>
    <property type="evidence" value="ECO:0007669"/>
    <property type="project" value="UniProtKB-UniPathway"/>
</dbReference>
<dbReference type="InterPro" id="IPR050147">
    <property type="entry name" value="Ser/Thr_Dehydratase"/>
</dbReference>
<reference evidence="16 17" key="1">
    <citation type="submission" date="2014-10" db="EMBL/GenBank/DDBJ databases">
        <title>Genome sequence of Clostridium aceticum DSM 1496.</title>
        <authorList>
            <person name="Poehlein A."/>
            <person name="Schiel-Bengelsdorf B."/>
            <person name="Gottschalk G."/>
            <person name="Duerre P."/>
            <person name="Daniel R."/>
        </authorList>
    </citation>
    <scope>NUCLEOTIDE SEQUENCE [LARGE SCALE GENOMIC DNA]</scope>
    <source>
        <strain evidence="16 17">DSM 1496</strain>
    </source>
</reference>
<dbReference type="FunFam" id="3.40.50.1100:FF:000007">
    <property type="entry name" value="L-threonine dehydratase catabolic TdcB"/>
    <property type="match status" value="1"/>
</dbReference>
<keyword evidence="10" id="KW-0028">Amino-acid biosynthesis</keyword>
<evidence type="ECO:0000256" key="3">
    <source>
        <dbReference type="ARBA" id="ARBA00004810"/>
    </source>
</evidence>
<dbReference type="KEGG" id="cace:CACET_c28590"/>
<dbReference type="GO" id="GO:0070689">
    <property type="term" value="P:L-threonine catabolic process to propionate"/>
    <property type="evidence" value="ECO:0007669"/>
    <property type="project" value="UniProtKB-UniPathway"/>
</dbReference>
<dbReference type="OrthoDB" id="9811476at2"/>
<dbReference type="EC" id="4.3.1.19" evidence="7"/>
<evidence type="ECO:0000256" key="4">
    <source>
        <dbReference type="ARBA" id="ARBA00004958"/>
    </source>
</evidence>
<evidence type="ECO:0000256" key="1">
    <source>
        <dbReference type="ARBA" id="ARBA00001274"/>
    </source>
</evidence>
<dbReference type="InterPro" id="IPR036052">
    <property type="entry name" value="TrpB-like_PALP_sf"/>
</dbReference>
<dbReference type="Proteomes" id="UP000035704">
    <property type="component" value="Chromosome"/>
</dbReference>
<organism evidence="16 17">
    <name type="scientific">Clostridium aceticum</name>
    <dbReference type="NCBI Taxonomy" id="84022"/>
    <lineage>
        <taxon>Bacteria</taxon>
        <taxon>Bacillati</taxon>
        <taxon>Bacillota</taxon>
        <taxon>Clostridia</taxon>
        <taxon>Eubacteriales</taxon>
        <taxon>Clostridiaceae</taxon>
        <taxon>Clostridium</taxon>
    </lineage>
</organism>
<evidence type="ECO:0000256" key="8">
    <source>
        <dbReference type="ARBA" id="ARBA00022248"/>
    </source>
</evidence>
<dbReference type="InterPro" id="IPR000634">
    <property type="entry name" value="Ser/Thr_deHydtase_PyrdxlP-BS"/>
</dbReference>
<dbReference type="NCBIfam" id="TIGR01127">
    <property type="entry name" value="ilvA_1Cterm"/>
    <property type="match status" value="1"/>
</dbReference>
<evidence type="ECO:0000313" key="17">
    <source>
        <dbReference type="Proteomes" id="UP000035704"/>
    </source>
</evidence>
<dbReference type="UniPathway" id="UPA00052">
    <property type="reaction ID" value="UER00507"/>
</dbReference>
<comment type="catalytic activity">
    <reaction evidence="1">
        <text>L-threonine = 2-oxobutanoate + NH4(+)</text>
        <dbReference type="Rhea" id="RHEA:22108"/>
        <dbReference type="ChEBI" id="CHEBI:16763"/>
        <dbReference type="ChEBI" id="CHEBI:28938"/>
        <dbReference type="ChEBI" id="CHEBI:57926"/>
        <dbReference type="EC" id="4.3.1.19"/>
    </reaction>
</comment>
<evidence type="ECO:0000256" key="5">
    <source>
        <dbReference type="ARBA" id="ARBA00010869"/>
    </source>
</evidence>
<protein>
    <recommendedName>
        <fullName evidence="8">L-threonine dehydratase catabolic TdcB</fullName>
        <ecNumber evidence="7">4.3.1.19</ecNumber>
    </recommendedName>
    <alternativeName>
        <fullName evidence="14">Threonine deaminase</fullName>
    </alternativeName>
</protein>
<evidence type="ECO:0000256" key="6">
    <source>
        <dbReference type="ARBA" id="ARBA00011447"/>
    </source>
</evidence>
<evidence type="ECO:0000256" key="10">
    <source>
        <dbReference type="ARBA" id="ARBA00022624"/>
    </source>
</evidence>
<comment type="pathway">
    <text evidence="4">Amino-acid degradation; L-threonine degradation via propanoate pathway; propanoate from L-threonine: step 1/4.</text>
</comment>
<evidence type="ECO:0000256" key="13">
    <source>
        <dbReference type="ARBA" id="ARBA00025527"/>
    </source>
</evidence>
<dbReference type="STRING" id="84022.CACET_c28590"/>
<comment type="similarity">
    <text evidence="5">Belongs to the serine/threonine dehydratase family.</text>
</comment>
<comment type="subunit">
    <text evidence="6">In the native structure, TdcB is in a dimeric form, whereas in the TdcB-AMP complex, it exists in a tetrameric form (dimer of dimers).</text>
</comment>
<dbReference type="AlphaFoldDB" id="A0A0G3WFT8"/>
<dbReference type="PROSITE" id="PS00165">
    <property type="entry name" value="DEHYDRATASE_SER_THR"/>
    <property type="match status" value="1"/>
</dbReference>
<dbReference type="CDD" id="cd01562">
    <property type="entry name" value="Thr-dehyd"/>
    <property type="match status" value="1"/>
</dbReference>
<comment type="cofactor">
    <cofactor evidence="2">
        <name>pyridoxal 5'-phosphate</name>
        <dbReference type="ChEBI" id="CHEBI:597326"/>
    </cofactor>
</comment>
<evidence type="ECO:0000313" key="16">
    <source>
        <dbReference type="EMBL" id="AKL96304.1"/>
    </source>
</evidence>
<evidence type="ECO:0000256" key="7">
    <source>
        <dbReference type="ARBA" id="ARBA00012096"/>
    </source>
</evidence>
<evidence type="ECO:0000256" key="14">
    <source>
        <dbReference type="ARBA" id="ARBA00031427"/>
    </source>
</evidence>
<dbReference type="PATRIC" id="fig|84022.6.peg.2902"/>
<dbReference type="GO" id="GO:0006565">
    <property type="term" value="P:L-serine catabolic process"/>
    <property type="evidence" value="ECO:0007669"/>
    <property type="project" value="TreeGrafter"/>
</dbReference>